<dbReference type="Proteomes" id="UP000182409">
    <property type="component" value="Unassembled WGS sequence"/>
</dbReference>
<name>A0A1H4NY68_9BACT</name>
<feature type="chain" id="PRO_5010325379" evidence="1">
    <location>
        <begin position="27"/>
        <end position="151"/>
    </location>
</feature>
<dbReference type="PANTHER" id="PTHR36919">
    <property type="entry name" value="BLR1215 PROTEIN"/>
    <property type="match status" value="1"/>
</dbReference>
<dbReference type="PANTHER" id="PTHR36919:SF2">
    <property type="entry name" value="BLL6627 PROTEIN"/>
    <property type="match status" value="1"/>
</dbReference>
<evidence type="ECO:0000313" key="4">
    <source>
        <dbReference type="Proteomes" id="UP000182409"/>
    </source>
</evidence>
<dbReference type="Gene3D" id="2.40.128.520">
    <property type="match status" value="1"/>
</dbReference>
<dbReference type="Pfam" id="PF09917">
    <property type="entry name" value="DUF2147"/>
    <property type="match status" value="1"/>
</dbReference>
<organism evidence="3 4">
    <name type="scientific">Terriglobus roseus</name>
    <dbReference type="NCBI Taxonomy" id="392734"/>
    <lineage>
        <taxon>Bacteria</taxon>
        <taxon>Pseudomonadati</taxon>
        <taxon>Acidobacteriota</taxon>
        <taxon>Terriglobia</taxon>
        <taxon>Terriglobales</taxon>
        <taxon>Acidobacteriaceae</taxon>
        <taxon>Terriglobus</taxon>
    </lineage>
</organism>
<dbReference type="AlphaFoldDB" id="A0A1H4NY68"/>
<evidence type="ECO:0000256" key="1">
    <source>
        <dbReference type="SAM" id="SignalP"/>
    </source>
</evidence>
<dbReference type="PROSITE" id="PS51257">
    <property type="entry name" value="PROKAR_LIPOPROTEIN"/>
    <property type="match status" value="1"/>
</dbReference>
<evidence type="ECO:0000313" key="3">
    <source>
        <dbReference type="EMBL" id="SEB99955.1"/>
    </source>
</evidence>
<feature type="signal peptide" evidence="1">
    <location>
        <begin position="1"/>
        <end position="26"/>
    </location>
</feature>
<evidence type="ECO:0000259" key="2">
    <source>
        <dbReference type="Pfam" id="PF09917"/>
    </source>
</evidence>
<dbReference type="InterPro" id="IPR019223">
    <property type="entry name" value="DUF2147"/>
</dbReference>
<gene>
    <name evidence="3" type="ORF">SAMN05443244_2392</name>
</gene>
<proteinExistence type="predicted"/>
<protein>
    <submittedName>
        <fullName evidence="3">Uncharacterized conserved protein, DUF2147 family</fullName>
    </submittedName>
</protein>
<dbReference type="EMBL" id="FNSD01000001">
    <property type="protein sequence ID" value="SEB99955.1"/>
    <property type="molecule type" value="Genomic_DNA"/>
</dbReference>
<accession>A0A1H4NY68</accession>
<feature type="domain" description="DUF2147" evidence="2">
    <location>
        <begin position="33"/>
        <end position="142"/>
    </location>
</feature>
<reference evidence="3 4" key="1">
    <citation type="submission" date="2016-10" db="EMBL/GenBank/DDBJ databases">
        <authorList>
            <person name="de Groot N.N."/>
        </authorList>
    </citation>
    <scope>NUCLEOTIDE SEQUENCE [LARGE SCALE GENOMIC DNA]</scope>
    <source>
        <strain evidence="3 4">AB35.6</strain>
    </source>
</reference>
<sequence>MRACRTAGLLFLSGACLQLFAGIAGAQQSGMLGYWKEPGGSIVQVATCGKDICVNIVSISPTAPGRVDNNNPDASLRGRSLCGLRIGEGFEPVSPTKAEEGKLYDPKSGRTYRGRMESHGDELNLRGYVGISILGRTEKWSRTSVTKVCAR</sequence>
<keyword evidence="1" id="KW-0732">Signal</keyword>